<accession>A0ABU6JVY0</accession>
<sequence length="99" mass="10436">MSISGAKPVASPQSIQNKDADAFLTPKNKAASSLNDGTEKETQVILSNAQAQLMQPGTQDINAEKVENLKQAIAAGELQIDVGKIADKLISLSDDLTQD</sequence>
<keyword evidence="11" id="KW-0969">Cilium</keyword>
<keyword evidence="12" id="KW-1185">Reference proteome</keyword>
<dbReference type="Proteomes" id="UP001309705">
    <property type="component" value="Unassembled WGS sequence"/>
</dbReference>
<evidence type="ECO:0000256" key="5">
    <source>
        <dbReference type="ARBA" id="ARBA00023015"/>
    </source>
</evidence>
<keyword evidence="11" id="KW-0966">Cell projection</keyword>
<dbReference type="EMBL" id="JAYWTM010000029">
    <property type="protein sequence ID" value="MEC5344838.1"/>
    <property type="molecule type" value="Genomic_DNA"/>
</dbReference>
<dbReference type="RefSeq" id="WP_327619593.1">
    <property type="nucleotide sequence ID" value="NZ_JAYWTM010000029.1"/>
</dbReference>
<name>A0ABU6JVY0_9GAMM</name>
<evidence type="ECO:0000256" key="1">
    <source>
        <dbReference type="ARBA" id="ARBA00005322"/>
    </source>
</evidence>
<proteinExistence type="inferred from homology"/>
<comment type="caution">
    <text evidence="11">The sequence shown here is derived from an EMBL/GenBank/DDBJ whole genome shotgun (WGS) entry which is preliminary data.</text>
</comment>
<evidence type="ECO:0000256" key="9">
    <source>
        <dbReference type="SAM" id="MobiDB-lite"/>
    </source>
</evidence>
<feature type="region of interest" description="Disordered" evidence="9">
    <location>
        <begin position="1"/>
        <end position="21"/>
    </location>
</feature>
<dbReference type="InterPro" id="IPR007412">
    <property type="entry name" value="FlgM"/>
</dbReference>
<protein>
    <recommendedName>
        <fullName evidence="2">Negative regulator of flagellin synthesis</fullName>
    </recommendedName>
    <alternativeName>
        <fullName evidence="8">Anti-sigma-28 factor</fullName>
    </alternativeName>
</protein>
<dbReference type="InterPro" id="IPR031316">
    <property type="entry name" value="FlgM_C"/>
</dbReference>
<keyword evidence="5" id="KW-0805">Transcription regulation</keyword>
<dbReference type="InterPro" id="IPR035890">
    <property type="entry name" value="Anti-sigma-28_factor_FlgM_sf"/>
</dbReference>
<evidence type="ECO:0000256" key="2">
    <source>
        <dbReference type="ARBA" id="ARBA00017823"/>
    </source>
</evidence>
<keyword evidence="3" id="KW-0678">Repressor</keyword>
<evidence type="ECO:0000259" key="10">
    <source>
        <dbReference type="Pfam" id="PF04316"/>
    </source>
</evidence>
<evidence type="ECO:0000256" key="3">
    <source>
        <dbReference type="ARBA" id="ARBA00022491"/>
    </source>
</evidence>
<evidence type="ECO:0000256" key="4">
    <source>
        <dbReference type="ARBA" id="ARBA00022795"/>
    </source>
</evidence>
<evidence type="ECO:0000313" key="12">
    <source>
        <dbReference type="Proteomes" id="UP001309705"/>
    </source>
</evidence>
<reference evidence="11 12" key="1">
    <citation type="journal article" date="2017" name="Int. J. Syst. Evol. Microbiol.">
        <title>Brenneria populi subsp. brevivirga subsp. nov. isolated from symptomatic bark of Populus x euramericana canker, and description of Brenneria populi subsp. populi subsp. nov.</title>
        <authorList>
            <person name="Zheng M.H."/>
            <person name="Piao C.G."/>
            <person name="Xue H."/>
            <person name="Guo M.W."/>
            <person name="Li Y."/>
        </authorList>
    </citation>
    <scope>NUCLEOTIDE SEQUENCE [LARGE SCALE GENOMIC DNA]</scope>
    <source>
        <strain evidence="11 12">D9-5</strain>
    </source>
</reference>
<feature type="domain" description="Anti-sigma-28 factor FlgM C-terminal" evidence="10">
    <location>
        <begin position="47"/>
        <end position="90"/>
    </location>
</feature>
<evidence type="ECO:0000256" key="7">
    <source>
        <dbReference type="ARBA" id="ARBA00024739"/>
    </source>
</evidence>
<keyword evidence="6" id="KW-0804">Transcription</keyword>
<comment type="function">
    <text evidence="7">Responsible for the coupling of flagellin expression to flagellar assembly by preventing expression of the flagellin genes when a component of the middle class of proteins is defective. It negatively regulates flagellar genes by inhibiting the activity of FliA by directly binding to FliA.</text>
</comment>
<keyword evidence="4" id="KW-1005">Bacterial flagellum biogenesis</keyword>
<keyword evidence="11" id="KW-0282">Flagellum</keyword>
<gene>
    <name evidence="11" type="primary">flgM</name>
    <name evidence="11" type="ORF">VSX58_19775</name>
</gene>
<evidence type="ECO:0000313" key="11">
    <source>
        <dbReference type="EMBL" id="MEC5344838.1"/>
    </source>
</evidence>
<comment type="similarity">
    <text evidence="1">Belongs to the FlgM family.</text>
</comment>
<evidence type="ECO:0000256" key="8">
    <source>
        <dbReference type="ARBA" id="ARBA00030117"/>
    </source>
</evidence>
<dbReference type="NCBIfam" id="TIGR03824">
    <property type="entry name" value="FlgM_jcvi"/>
    <property type="match status" value="1"/>
</dbReference>
<dbReference type="Pfam" id="PF04316">
    <property type="entry name" value="FlgM"/>
    <property type="match status" value="1"/>
</dbReference>
<organism evidence="11 12">
    <name type="scientific">Brenneria populi</name>
    <dbReference type="NCBI Taxonomy" id="1505588"/>
    <lineage>
        <taxon>Bacteria</taxon>
        <taxon>Pseudomonadati</taxon>
        <taxon>Pseudomonadota</taxon>
        <taxon>Gammaproteobacteria</taxon>
        <taxon>Enterobacterales</taxon>
        <taxon>Pectobacteriaceae</taxon>
        <taxon>Brenneria</taxon>
    </lineage>
</organism>
<dbReference type="SUPFAM" id="SSF101498">
    <property type="entry name" value="Anti-sigma factor FlgM"/>
    <property type="match status" value="1"/>
</dbReference>
<evidence type="ECO:0000256" key="6">
    <source>
        <dbReference type="ARBA" id="ARBA00023163"/>
    </source>
</evidence>